<feature type="binding site" evidence="6 9">
    <location>
        <position position="44"/>
    </location>
    <ligand>
        <name>NAD(+)</name>
        <dbReference type="ChEBI" id="CHEBI:57540"/>
    </ligand>
</feature>
<feature type="binding site" evidence="6 8">
    <location>
        <position position="99"/>
    </location>
    <ligand>
        <name>substrate</name>
    </ligand>
</feature>
<dbReference type="Proteomes" id="UP000030321">
    <property type="component" value="Unassembled WGS sequence"/>
</dbReference>
<dbReference type="RefSeq" id="WP_045361134.1">
    <property type="nucleotide sequence ID" value="NZ_BBPA01000066.1"/>
</dbReference>
<dbReference type="NCBIfam" id="TIGR01763">
    <property type="entry name" value="MalateDH_bact"/>
    <property type="match status" value="1"/>
</dbReference>
<protein>
    <recommendedName>
        <fullName evidence="6">Malate dehydrogenase</fullName>
        <ecNumber evidence="6">1.1.1.37</ecNumber>
    </recommendedName>
</protein>
<name>A0A0A1W0B2_MICAE</name>
<evidence type="ECO:0000313" key="12">
    <source>
        <dbReference type="EMBL" id="GAL94931.1"/>
    </source>
</evidence>
<keyword evidence="3 6" id="KW-0560">Oxidoreductase</keyword>
<comment type="caution">
    <text evidence="12">The sequence shown here is derived from an EMBL/GenBank/DDBJ whole genome shotgun (WGS) entry which is preliminary data.</text>
</comment>
<keyword evidence="4 6" id="KW-0520">NAD</keyword>
<dbReference type="InterPro" id="IPR001557">
    <property type="entry name" value="L-lactate/malate_DH"/>
</dbReference>
<dbReference type="EC" id="1.1.1.37" evidence="6"/>
<dbReference type="InterPro" id="IPR022383">
    <property type="entry name" value="Lactate/malate_DH_C"/>
</dbReference>
<evidence type="ECO:0000256" key="9">
    <source>
        <dbReference type="PIRSR" id="PIRSR000102-3"/>
    </source>
</evidence>
<feature type="domain" description="Lactate/malate dehydrogenase C-terminal" evidence="11">
    <location>
        <begin position="158"/>
        <end position="315"/>
    </location>
</feature>
<dbReference type="PANTHER" id="PTHR43128:SF16">
    <property type="entry name" value="L-LACTATE DEHYDROGENASE"/>
    <property type="match status" value="1"/>
</dbReference>
<dbReference type="GO" id="GO:0004459">
    <property type="term" value="F:L-lactate dehydrogenase (NAD+) activity"/>
    <property type="evidence" value="ECO:0007669"/>
    <property type="project" value="UniProtKB-EC"/>
</dbReference>
<evidence type="ECO:0000256" key="6">
    <source>
        <dbReference type="HAMAP-Rule" id="MF_00487"/>
    </source>
</evidence>
<sequence>MVDFYDTPIPCQSPRVSVIGAGNVGRTLAQRIAEKNLADVVLLDIVNGLPQGIALDLMEAQGIELHDSEIIGTNNYEDTAGSDIVVITAGLARKPGMSRDDLMNVNAKIVVEAATKCLQYSPEAIFIVITNPLDVMTYLVWQSTGLPPQRVMGMAGVLDSSRLQTFIAMELGVSTADVHAMVLGGHGDLMLPLPRYCTVSGVPITELMDEITINRLVERTRNGGAEIVKLLQTGGAYYAPASSACIMVETILRNQSRLLPAAAYLKGEYGLQDVYLGVPCRLGCRGVESILEVRLTDAERLDLHTSAASVRQNVHLALDSLKVLM</sequence>
<dbReference type="InterPro" id="IPR036291">
    <property type="entry name" value="NAD(P)-bd_dom_sf"/>
</dbReference>
<dbReference type="FunFam" id="3.40.50.720:FF:000018">
    <property type="entry name" value="Malate dehydrogenase"/>
    <property type="match status" value="1"/>
</dbReference>
<gene>
    <name evidence="6" type="primary">mdh</name>
    <name evidence="12" type="ORF">N44_03786</name>
</gene>
<dbReference type="Gene3D" id="3.90.110.10">
    <property type="entry name" value="Lactate dehydrogenase/glycoside hydrolase, family 4, C-terminal"/>
    <property type="match status" value="1"/>
</dbReference>
<dbReference type="EMBL" id="BBPA01000066">
    <property type="protein sequence ID" value="GAL94931.1"/>
    <property type="molecule type" value="Genomic_DNA"/>
</dbReference>
<evidence type="ECO:0000259" key="11">
    <source>
        <dbReference type="Pfam" id="PF02866"/>
    </source>
</evidence>
<dbReference type="InterPro" id="IPR011275">
    <property type="entry name" value="Malate_DH_type3"/>
</dbReference>
<dbReference type="HAMAP" id="MF_00487">
    <property type="entry name" value="Malate_dehydrog_3"/>
    <property type="match status" value="1"/>
</dbReference>
<evidence type="ECO:0000256" key="2">
    <source>
        <dbReference type="ARBA" id="ARBA00022532"/>
    </source>
</evidence>
<accession>A0A0A1W0B2</accession>
<feature type="binding site" evidence="6 8">
    <location>
        <position position="93"/>
    </location>
    <ligand>
        <name>substrate</name>
    </ligand>
</feature>
<evidence type="ECO:0000256" key="4">
    <source>
        <dbReference type="ARBA" id="ARBA00023027"/>
    </source>
</evidence>
<dbReference type="Pfam" id="PF00056">
    <property type="entry name" value="Ldh_1_N"/>
    <property type="match status" value="1"/>
</dbReference>
<dbReference type="Gene3D" id="3.40.50.720">
    <property type="entry name" value="NAD(P)-binding Rossmann-like Domain"/>
    <property type="match status" value="1"/>
</dbReference>
<dbReference type="FunFam" id="3.90.110.10:FF:000004">
    <property type="entry name" value="Malate dehydrogenase"/>
    <property type="match status" value="1"/>
</dbReference>
<keyword evidence="2 6" id="KW-0816">Tricarboxylic acid cycle</keyword>
<evidence type="ECO:0000256" key="3">
    <source>
        <dbReference type="ARBA" id="ARBA00023002"/>
    </source>
</evidence>
<proteinExistence type="inferred from homology"/>
<feature type="domain" description="Lactate/malate dehydrogenase N-terminal" evidence="10">
    <location>
        <begin position="15"/>
        <end position="153"/>
    </location>
</feature>
<evidence type="ECO:0000259" key="10">
    <source>
        <dbReference type="Pfam" id="PF00056"/>
    </source>
</evidence>
<evidence type="ECO:0000256" key="7">
    <source>
        <dbReference type="PIRSR" id="PIRSR000102-1"/>
    </source>
</evidence>
<comment type="similarity">
    <text evidence="1">Belongs to the LDH/MDH superfamily. LDH family.</text>
</comment>
<dbReference type="PANTHER" id="PTHR43128">
    <property type="entry name" value="L-2-HYDROXYCARBOXYLATE DEHYDROGENASE (NAD(P)(+))"/>
    <property type="match status" value="1"/>
</dbReference>
<dbReference type="GO" id="GO:0030060">
    <property type="term" value="F:L-malate dehydrogenase (NAD+) activity"/>
    <property type="evidence" value="ECO:0007669"/>
    <property type="project" value="UniProtKB-UniRule"/>
</dbReference>
<dbReference type="InterPro" id="IPR015955">
    <property type="entry name" value="Lactate_DH/Glyco_Ohase_4_C"/>
</dbReference>
<comment type="catalytic activity">
    <reaction evidence="6">
        <text>(S)-malate + NAD(+) = oxaloacetate + NADH + H(+)</text>
        <dbReference type="Rhea" id="RHEA:21432"/>
        <dbReference type="ChEBI" id="CHEBI:15378"/>
        <dbReference type="ChEBI" id="CHEBI:15589"/>
        <dbReference type="ChEBI" id="CHEBI:16452"/>
        <dbReference type="ChEBI" id="CHEBI:57540"/>
        <dbReference type="ChEBI" id="CHEBI:57945"/>
        <dbReference type="EC" id="1.1.1.37"/>
    </reaction>
</comment>
<dbReference type="SUPFAM" id="SSF56327">
    <property type="entry name" value="LDH C-terminal domain-like"/>
    <property type="match status" value="1"/>
</dbReference>
<feature type="binding site" evidence="6 8">
    <location>
        <position position="131"/>
    </location>
    <ligand>
        <name>substrate</name>
    </ligand>
</feature>
<comment type="catalytic activity">
    <reaction evidence="5">
        <text>(S)-lactate + NAD(+) = pyruvate + NADH + H(+)</text>
        <dbReference type="Rhea" id="RHEA:23444"/>
        <dbReference type="ChEBI" id="CHEBI:15361"/>
        <dbReference type="ChEBI" id="CHEBI:15378"/>
        <dbReference type="ChEBI" id="CHEBI:16651"/>
        <dbReference type="ChEBI" id="CHEBI:57540"/>
        <dbReference type="ChEBI" id="CHEBI:57945"/>
        <dbReference type="EC" id="1.1.1.27"/>
    </reaction>
</comment>
<dbReference type="GO" id="GO:0006099">
    <property type="term" value="P:tricarboxylic acid cycle"/>
    <property type="evidence" value="ECO:0007669"/>
    <property type="project" value="UniProtKB-UniRule"/>
</dbReference>
<feature type="binding site" evidence="6 9">
    <location>
        <position position="106"/>
    </location>
    <ligand>
        <name>NAD(+)</name>
        <dbReference type="ChEBI" id="CHEBI:57540"/>
    </ligand>
</feature>
<evidence type="ECO:0000256" key="5">
    <source>
        <dbReference type="ARBA" id="ARBA00049258"/>
    </source>
</evidence>
<dbReference type="SUPFAM" id="SSF51735">
    <property type="entry name" value="NAD(P)-binding Rossmann-fold domains"/>
    <property type="match status" value="1"/>
</dbReference>
<organism evidence="12 13">
    <name type="scientific">Microcystis aeruginosa NIES-44</name>
    <dbReference type="NCBI Taxonomy" id="449439"/>
    <lineage>
        <taxon>Bacteria</taxon>
        <taxon>Bacillati</taxon>
        <taxon>Cyanobacteriota</taxon>
        <taxon>Cyanophyceae</taxon>
        <taxon>Oscillatoriophycideae</taxon>
        <taxon>Chroococcales</taxon>
        <taxon>Microcystaceae</taxon>
        <taxon>Microcystis</taxon>
    </lineage>
</organism>
<dbReference type="AlphaFoldDB" id="A0A0A1W0B2"/>
<dbReference type="PIRSF" id="PIRSF000102">
    <property type="entry name" value="Lac_mal_DH"/>
    <property type="match status" value="1"/>
</dbReference>
<dbReference type="PRINTS" id="PR00086">
    <property type="entry name" value="LLDHDRGNASE"/>
</dbReference>
<comment type="similarity">
    <text evidence="6">Belongs to the LDH/MDH superfamily. MDH type 3 family.</text>
</comment>
<reference evidence="13" key="1">
    <citation type="journal article" date="2015" name="Genome">
        <title>Whole Genome Sequence of the Non-Microcystin-Producing Microcystis aeruginosa Strain NIES-44.</title>
        <authorList>
            <person name="Okano K."/>
            <person name="Miyata N."/>
            <person name="Ozaki Y."/>
        </authorList>
    </citation>
    <scope>NUCLEOTIDE SEQUENCE [LARGE SCALE GENOMIC DNA]</scope>
    <source>
        <strain evidence="13">NIES-44</strain>
    </source>
</reference>
<dbReference type="NCBIfam" id="NF004863">
    <property type="entry name" value="PRK06223.1"/>
    <property type="match status" value="1"/>
</dbReference>
<comment type="function">
    <text evidence="6">Catalyzes the reversible oxidation of malate to oxaloacetate.</text>
</comment>
<evidence type="ECO:0000256" key="1">
    <source>
        <dbReference type="ARBA" id="ARBA00006054"/>
    </source>
</evidence>
<dbReference type="Pfam" id="PF02866">
    <property type="entry name" value="Ldh_1_C"/>
    <property type="match status" value="1"/>
</dbReference>
<dbReference type="CDD" id="cd01339">
    <property type="entry name" value="LDH-like_MDH"/>
    <property type="match status" value="1"/>
</dbReference>
<feature type="binding site" evidence="6 8">
    <location>
        <position position="162"/>
    </location>
    <ligand>
        <name>substrate</name>
    </ligand>
</feature>
<feature type="binding site" evidence="6 9">
    <location>
        <begin position="129"/>
        <end position="131"/>
    </location>
    <ligand>
        <name>NAD(+)</name>
        <dbReference type="ChEBI" id="CHEBI:57540"/>
    </ligand>
</feature>
<feature type="binding site" evidence="6 9">
    <location>
        <begin position="20"/>
        <end position="25"/>
    </location>
    <ligand>
        <name>NAD(+)</name>
        <dbReference type="ChEBI" id="CHEBI:57540"/>
    </ligand>
</feature>
<dbReference type="InterPro" id="IPR001236">
    <property type="entry name" value="Lactate/malate_DH_N"/>
</dbReference>
<feature type="active site" description="Proton acceptor" evidence="6 7">
    <location>
        <position position="186"/>
    </location>
</feature>
<evidence type="ECO:0000256" key="8">
    <source>
        <dbReference type="PIRSR" id="PIRSR000102-2"/>
    </source>
</evidence>
<dbReference type="GO" id="GO:0006089">
    <property type="term" value="P:lactate metabolic process"/>
    <property type="evidence" value="ECO:0007669"/>
    <property type="project" value="TreeGrafter"/>
</dbReference>
<evidence type="ECO:0000313" key="13">
    <source>
        <dbReference type="Proteomes" id="UP000030321"/>
    </source>
</evidence>